<keyword evidence="4 8" id="KW-0378">Hydrolase</keyword>
<keyword evidence="6" id="KW-0464">Manganese</keyword>
<evidence type="ECO:0000256" key="6">
    <source>
        <dbReference type="ARBA" id="ARBA00023211"/>
    </source>
</evidence>
<dbReference type="PANTHER" id="PTHR34990">
    <property type="entry name" value="UDP-2,3-DIACYLGLUCOSAMINE HYDROLASE-RELATED"/>
    <property type="match status" value="1"/>
</dbReference>
<keyword evidence="9" id="KW-1185">Reference proteome</keyword>
<evidence type="ECO:0000256" key="5">
    <source>
        <dbReference type="ARBA" id="ARBA00023136"/>
    </source>
</evidence>
<evidence type="ECO:0000256" key="1">
    <source>
        <dbReference type="ARBA" id="ARBA00022475"/>
    </source>
</evidence>
<gene>
    <name evidence="8" type="ORF">SAMN04488057_106136</name>
</gene>
<dbReference type="InterPro" id="IPR043461">
    <property type="entry name" value="LpxH-like"/>
</dbReference>
<dbReference type="EMBL" id="FRCY01000006">
    <property type="protein sequence ID" value="SHN08555.1"/>
    <property type="molecule type" value="Genomic_DNA"/>
</dbReference>
<proteinExistence type="predicted"/>
<dbReference type="InterPro" id="IPR004843">
    <property type="entry name" value="Calcineurin-like_PHP"/>
</dbReference>
<evidence type="ECO:0000313" key="8">
    <source>
        <dbReference type="EMBL" id="SHN08555.1"/>
    </source>
</evidence>
<dbReference type="GO" id="GO:0016020">
    <property type="term" value="C:membrane"/>
    <property type="evidence" value="ECO:0007669"/>
    <property type="project" value="GOC"/>
</dbReference>
<dbReference type="AlphaFoldDB" id="A0A1M7NWP5"/>
<organism evidence="8 9">
    <name type="scientific">Cyclobacterium lianum</name>
    <dbReference type="NCBI Taxonomy" id="388280"/>
    <lineage>
        <taxon>Bacteria</taxon>
        <taxon>Pseudomonadati</taxon>
        <taxon>Bacteroidota</taxon>
        <taxon>Cytophagia</taxon>
        <taxon>Cytophagales</taxon>
        <taxon>Cyclobacteriaceae</taxon>
        <taxon>Cyclobacterium</taxon>
    </lineage>
</organism>
<evidence type="ECO:0000256" key="2">
    <source>
        <dbReference type="ARBA" id="ARBA00022519"/>
    </source>
</evidence>
<dbReference type="GO" id="GO:0046872">
    <property type="term" value="F:metal ion binding"/>
    <property type="evidence" value="ECO:0007669"/>
    <property type="project" value="UniProtKB-KW"/>
</dbReference>
<evidence type="ECO:0000256" key="4">
    <source>
        <dbReference type="ARBA" id="ARBA00022801"/>
    </source>
</evidence>
<protein>
    <submittedName>
        <fullName evidence="8">UDP-2,3-diacylglucosamine hydrolase</fullName>
    </submittedName>
</protein>
<dbReference type="GO" id="GO:0009245">
    <property type="term" value="P:lipid A biosynthetic process"/>
    <property type="evidence" value="ECO:0007669"/>
    <property type="project" value="TreeGrafter"/>
</dbReference>
<keyword evidence="2" id="KW-0997">Cell inner membrane</keyword>
<name>A0A1M7NWP5_9BACT</name>
<dbReference type="Pfam" id="PF00149">
    <property type="entry name" value="Metallophos"/>
    <property type="match status" value="1"/>
</dbReference>
<dbReference type="GO" id="GO:0008758">
    <property type="term" value="F:UDP-2,3-diacylglucosamine hydrolase activity"/>
    <property type="evidence" value="ECO:0007669"/>
    <property type="project" value="TreeGrafter"/>
</dbReference>
<accession>A0A1M7NWP5</accession>
<sequence>MPSFFLFPIFTAPNKIGKGSDYRSHHKRIRCTMKIRLNREQKVYFVSDFHLGTPDDDASRKREEKIVRWLGEIEEQAAAIFFVGDIFDFWFEYDKVIPKGFLRFLSKITAMRDKGIPLFFFTGNHDLWMKDYFTEELDIPVYHNPLSMEINSKRFLVGHGDGLGPGDRKYKLLKKLFSNRTCQWLFKWIHPDIGISLAHAWSKNSRISNDLKNENEFKGKENEWLYQYCLDIEKKMHFDYYVFGHRHLPLNLPLNDKSTYFNLGEWVNQCYYGEFDGITFHLRQYNGYAINNN</sequence>
<dbReference type="SUPFAM" id="SSF56300">
    <property type="entry name" value="Metallo-dependent phosphatases"/>
    <property type="match status" value="1"/>
</dbReference>
<feature type="domain" description="Calcineurin-like phosphoesterase" evidence="7">
    <location>
        <begin position="42"/>
        <end position="248"/>
    </location>
</feature>
<evidence type="ECO:0000313" key="9">
    <source>
        <dbReference type="Proteomes" id="UP000184513"/>
    </source>
</evidence>
<keyword evidence="3" id="KW-0479">Metal-binding</keyword>
<reference evidence="8 9" key="1">
    <citation type="submission" date="2016-11" db="EMBL/GenBank/DDBJ databases">
        <authorList>
            <person name="Jaros S."/>
            <person name="Januszkiewicz K."/>
            <person name="Wedrychowicz H."/>
        </authorList>
    </citation>
    <scope>NUCLEOTIDE SEQUENCE [LARGE SCALE GENOMIC DNA]</scope>
    <source>
        <strain evidence="8 9">CGMCC 1.6102</strain>
    </source>
</reference>
<keyword evidence="5" id="KW-0472">Membrane</keyword>
<dbReference type="STRING" id="388280.SAMN04488057_106136"/>
<dbReference type="CDD" id="cd07398">
    <property type="entry name" value="MPP_YbbF-LpxH"/>
    <property type="match status" value="1"/>
</dbReference>
<dbReference type="PANTHER" id="PTHR34990:SF1">
    <property type="entry name" value="UDP-2,3-DIACYLGLUCOSAMINE HYDROLASE"/>
    <property type="match status" value="1"/>
</dbReference>
<dbReference type="InterPro" id="IPR029052">
    <property type="entry name" value="Metallo-depent_PP-like"/>
</dbReference>
<evidence type="ECO:0000256" key="3">
    <source>
        <dbReference type="ARBA" id="ARBA00022723"/>
    </source>
</evidence>
<dbReference type="Proteomes" id="UP000184513">
    <property type="component" value="Unassembled WGS sequence"/>
</dbReference>
<evidence type="ECO:0000259" key="7">
    <source>
        <dbReference type="Pfam" id="PF00149"/>
    </source>
</evidence>
<keyword evidence="1" id="KW-1003">Cell membrane</keyword>
<dbReference type="Gene3D" id="3.60.21.10">
    <property type="match status" value="1"/>
</dbReference>